<reference evidence="2" key="1">
    <citation type="journal article" date="2022" name="Front. Microbiol.">
        <title>New perspectives on an old grouping: The genomic and phenotypic variability of Oxalobacter formigenes and the implications for calcium oxalate stone prevention.</title>
        <authorList>
            <person name="Chmiel J.A."/>
            <person name="Carr C."/>
            <person name="Stuivenberg G.A."/>
            <person name="Venema R."/>
            <person name="Chanyi R.M."/>
            <person name="Al K.F."/>
            <person name="Giguere D."/>
            <person name="Say H."/>
            <person name="Akouris P.P."/>
            <person name="Dominguez Romero S.A."/>
            <person name="Kwong A."/>
            <person name="Tai V."/>
            <person name="Koval S.F."/>
            <person name="Razvi H."/>
            <person name="Bjazevic J."/>
            <person name="Burton J.P."/>
        </authorList>
    </citation>
    <scope>NUCLEOTIDE SEQUENCE</scope>
    <source>
        <strain evidence="2">WoOx3</strain>
    </source>
</reference>
<dbReference type="EMBL" id="CP098242">
    <property type="protein sequence ID" value="WAW10198.1"/>
    <property type="molecule type" value="Genomic_DNA"/>
</dbReference>
<dbReference type="SUPFAM" id="SSF52141">
    <property type="entry name" value="Uracil-DNA glycosylase-like"/>
    <property type="match status" value="1"/>
</dbReference>
<evidence type="ECO:0000313" key="2">
    <source>
        <dbReference type="EMBL" id="WAW10198.1"/>
    </source>
</evidence>
<dbReference type="Gene3D" id="3.40.470.10">
    <property type="entry name" value="Uracil-DNA glycosylase-like domain"/>
    <property type="match status" value="1"/>
</dbReference>
<dbReference type="Proteomes" id="UP001156215">
    <property type="component" value="Chromosome"/>
</dbReference>
<evidence type="ECO:0000259" key="1">
    <source>
        <dbReference type="Pfam" id="PF03167"/>
    </source>
</evidence>
<dbReference type="CDD" id="cd19375">
    <property type="entry name" value="UDG-F3-like_SMUG2"/>
    <property type="match status" value="1"/>
</dbReference>
<organism evidence="2 3">
    <name type="scientific">Oxalobacter vibrioformis</name>
    <dbReference type="NCBI Taxonomy" id="933080"/>
    <lineage>
        <taxon>Bacteria</taxon>
        <taxon>Pseudomonadati</taxon>
        <taxon>Pseudomonadota</taxon>
        <taxon>Betaproteobacteria</taxon>
        <taxon>Burkholderiales</taxon>
        <taxon>Oxalobacteraceae</taxon>
        <taxon>Oxalobacter</taxon>
    </lineage>
</organism>
<keyword evidence="3" id="KW-1185">Reference proteome</keyword>
<gene>
    <name evidence="2" type="ORF">NB640_00560</name>
</gene>
<proteinExistence type="predicted"/>
<dbReference type="InterPro" id="IPR005122">
    <property type="entry name" value="Uracil-DNA_glycosylase-like"/>
</dbReference>
<protein>
    <submittedName>
        <fullName evidence="2">DUF4918 family protein</fullName>
    </submittedName>
</protein>
<dbReference type="InterPro" id="IPR032579">
    <property type="entry name" value="Phe_SMUG2-like"/>
</dbReference>
<feature type="domain" description="Uracil-DNA glycosylase-like" evidence="1">
    <location>
        <begin position="49"/>
        <end position="228"/>
    </location>
</feature>
<dbReference type="KEGG" id="ovb:NB640_00560"/>
<sequence length="237" mass="27285">MAKKTLAERIIAFNRALHFDGELPEGIRIMNPFAENVSALKASSAFYRKYYDDMFPRHMIIGINPGRFGAGLTGVPFTDPKRLVERCGITDYAGPVTHEPSSVFVYEMIRQYGGEDAFYRDFYITSICPLGFTRKGAAGREVNFNYYDSKVLYEAVRDFMIDSLRRQLDFGFSTDVGFCLGTGKNVDYLSRLNEKCGFFKQIIPLEHPRYIMQYKAKAIQAYVDKYLSLFSRVRHNR</sequence>
<dbReference type="InterPro" id="IPR036895">
    <property type="entry name" value="Uracil-DNA_glycosylase-like_sf"/>
</dbReference>
<name>A0A9E9P3M9_9BURK</name>
<evidence type="ECO:0000313" key="3">
    <source>
        <dbReference type="Proteomes" id="UP001156215"/>
    </source>
</evidence>
<dbReference type="Pfam" id="PF03167">
    <property type="entry name" value="UDG"/>
    <property type="match status" value="1"/>
</dbReference>
<accession>A0A9E9P3M9</accession>
<dbReference type="AlphaFoldDB" id="A0A9E9P3M9"/>
<dbReference type="RefSeq" id="WP_269309200.1">
    <property type="nucleotide sequence ID" value="NZ_CP098242.1"/>
</dbReference>